<dbReference type="InterPro" id="IPR018511">
    <property type="entry name" value="Hemolysin-typ_Ca-bd_CS"/>
</dbReference>
<dbReference type="Pfam" id="PF00353">
    <property type="entry name" value="HemolysinCabind"/>
    <property type="match status" value="1"/>
</dbReference>
<dbReference type="SUPFAM" id="SSF51120">
    <property type="entry name" value="beta-Roll"/>
    <property type="match status" value="1"/>
</dbReference>
<reference evidence="4 5" key="1">
    <citation type="submission" date="2023-12" db="EMBL/GenBank/DDBJ databases">
        <title>Baltic Sea Cyanobacteria.</title>
        <authorList>
            <person name="Delbaje E."/>
            <person name="Fewer D.P."/>
            <person name="Shishido T.K."/>
        </authorList>
    </citation>
    <scope>NUCLEOTIDE SEQUENCE [LARGE SCALE GENOMIC DNA]</scope>
    <source>
        <strain evidence="4 5">CCNP 1315</strain>
    </source>
</reference>
<sequence>MQAALDERIRERMAAEKARTAPPPDAVAVPPIPTARYVDPAFFELERERVFARSWLFAGHESEWPEHGSYRQYSRSGSPLVIVRGEDGDDRIAGYAGADRLDGGSGDDLIFGGAGDDVLIGGRGNDVLIGGDYLSDAIYNGFDAADYSSSASSIDVDLDRRYEKGRQIQAFASGADIGTDT</sequence>
<dbReference type="SUPFAM" id="SSF50022">
    <property type="entry name" value="ISP domain"/>
    <property type="match status" value="1"/>
</dbReference>
<evidence type="ECO:0000313" key="4">
    <source>
        <dbReference type="EMBL" id="MEA5522381.1"/>
    </source>
</evidence>
<dbReference type="Gene3D" id="3.90.380.10">
    <property type="entry name" value="Naphthalene 1,2-dioxygenase Alpha Subunit, Chain A, domain 1"/>
    <property type="match status" value="1"/>
</dbReference>
<dbReference type="PANTHER" id="PTHR38340:SF1">
    <property type="entry name" value="S-LAYER PROTEIN"/>
    <property type="match status" value="1"/>
</dbReference>
<comment type="subcellular location">
    <subcellularLocation>
        <location evidence="1">Secreted</location>
    </subcellularLocation>
</comment>
<evidence type="ECO:0000256" key="1">
    <source>
        <dbReference type="ARBA" id="ARBA00004613"/>
    </source>
</evidence>
<evidence type="ECO:0008006" key="6">
    <source>
        <dbReference type="Google" id="ProtNLM"/>
    </source>
</evidence>
<comment type="caution">
    <text evidence="4">The sequence shown here is derived from an EMBL/GenBank/DDBJ whole genome shotgun (WGS) entry which is preliminary data.</text>
</comment>
<evidence type="ECO:0000313" key="5">
    <source>
        <dbReference type="Proteomes" id="UP001301728"/>
    </source>
</evidence>
<dbReference type="EMBL" id="JAYGHT010000183">
    <property type="protein sequence ID" value="MEA5522381.1"/>
    <property type="molecule type" value="Genomic_DNA"/>
</dbReference>
<proteinExistence type="predicted"/>
<dbReference type="Proteomes" id="UP001301728">
    <property type="component" value="Unassembled WGS sequence"/>
</dbReference>
<feature type="non-terminal residue" evidence="4">
    <location>
        <position position="181"/>
    </location>
</feature>
<feature type="compositionally biased region" description="Basic and acidic residues" evidence="3">
    <location>
        <begin position="1"/>
        <end position="19"/>
    </location>
</feature>
<dbReference type="Gene3D" id="2.150.10.10">
    <property type="entry name" value="Serralysin-like metalloprotease, C-terminal"/>
    <property type="match status" value="1"/>
</dbReference>
<dbReference type="InterPro" id="IPR001663">
    <property type="entry name" value="Rng_hydr_dOase-A"/>
</dbReference>
<dbReference type="InterPro" id="IPR011049">
    <property type="entry name" value="Serralysin-like_metalloprot_C"/>
</dbReference>
<evidence type="ECO:0000256" key="3">
    <source>
        <dbReference type="SAM" id="MobiDB-lite"/>
    </source>
</evidence>
<dbReference type="InterPro" id="IPR001343">
    <property type="entry name" value="Hemolysn_Ca-bd"/>
</dbReference>
<organism evidence="4 5">
    <name type="scientific">Limnoraphis robusta CCNP1315</name>
    <dbReference type="NCBI Taxonomy" id="3110306"/>
    <lineage>
        <taxon>Bacteria</taxon>
        <taxon>Bacillati</taxon>
        <taxon>Cyanobacteriota</taxon>
        <taxon>Cyanophyceae</taxon>
        <taxon>Oscillatoriophycideae</taxon>
        <taxon>Oscillatoriales</taxon>
        <taxon>Sirenicapillariaceae</taxon>
        <taxon>Limnoraphis</taxon>
    </lineage>
</organism>
<dbReference type="InterPro" id="IPR036922">
    <property type="entry name" value="Rieske_2Fe-2S_sf"/>
</dbReference>
<evidence type="ECO:0000256" key="2">
    <source>
        <dbReference type="ARBA" id="ARBA00022525"/>
    </source>
</evidence>
<dbReference type="PANTHER" id="PTHR38340">
    <property type="entry name" value="S-LAYER PROTEIN"/>
    <property type="match status" value="1"/>
</dbReference>
<keyword evidence="5" id="KW-1185">Reference proteome</keyword>
<dbReference type="PROSITE" id="PS00330">
    <property type="entry name" value="HEMOLYSIN_CALCIUM"/>
    <property type="match status" value="3"/>
</dbReference>
<name>A0ABU5U661_9CYAN</name>
<feature type="region of interest" description="Disordered" evidence="3">
    <location>
        <begin position="1"/>
        <end position="27"/>
    </location>
</feature>
<dbReference type="InterPro" id="IPR050557">
    <property type="entry name" value="RTX_toxin/Mannuronan_C5-epim"/>
</dbReference>
<protein>
    <recommendedName>
        <fullName evidence="6">Calcium-binding protein</fullName>
    </recommendedName>
</protein>
<dbReference type="PRINTS" id="PR00313">
    <property type="entry name" value="CABNDNGRPT"/>
</dbReference>
<accession>A0ABU5U661</accession>
<keyword evidence="2" id="KW-0964">Secreted</keyword>
<dbReference type="PRINTS" id="PR00090">
    <property type="entry name" value="RNGDIOXGNASE"/>
</dbReference>
<gene>
    <name evidence="4" type="ORF">VB854_25950</name>
</gene>